<feature type="domain" description="Response regulatory" evidence="4">
    <location>
        <begin position="21"/>
        <end position="136"/>
    </location>
</feature>
<dbReference type="CDD" id="cd00077">
    <property type="entry name" value="HDc"/>
    <property type="match status" value="1"/>
</dbReference>
<feature type="domain" description="HD-GYP" evidence="5">
    <location>
        <begin position="177"/>
        <end position="374"/>
    </location>
</feature>
<organism evidence="6 7">
    <name type="scientific">Aneurinibacillus migulanus</name>
    <name type="common">Bacillus migulanus</name>
    <dbReference type="NCBI Taxonomy" id="47500"/>
    <lineage>
        <taxon>Bacteria</taxon>
        <taxon>Bacillati</taxon>
        <taxon>Bacillota</taxon>
        <taxon>Bacilli</taxon>
        <taxon>Bacillales</taxon>
        <taxon>Paenibacillaceae</taxon>
        <taxon>Aneurinibacillus group</taxon>
        <taxon>Aneurinibacillus</taxon>
    </lineage>
</organism>
<dbReference type="GeneID" id="42309231"/>
<dbReference type="GO" id="GO:0000160">
    <property type="term" value="P:phosphorelay signal transduction system"/>
    <property type="evidence" value="ECO:0007669"/>
    <property type="project" value="InterPro"/>
</dbReference>
<reference evidence="6 7" key="1">
    <citation type="submission" date="2016-10" db="EMBL/GenBank/DDBJ databases">
        <authorList>
            <person name="de Groot N.N."/>
        </authorList>
    </citation>
    <scope>NUCLEOTIDE SEQUENCE [LARGE SCALE GENOMIC DNA]</scope>
    <source>
        <strain evidence="6 7">DSM 2895</strain>
    </source>
</reference>
<feature type="coiled-coil region" evidence="3">
    <location>
        <begin position="149"/>
        <end position="187"/>
    </location>
</feature>
<proteinExistence type="predicted"/>
<evidence type="ECO:0000259" key="4">
    <source>
        <dbReference type="PROSITE" id="PS50110"/>
    </source>
</evidence>
<evidence type="ECO:0000256" key="1">
    <source>
        <dbReference type="ARBA" id="ARBA00022801"/>
    </source>
</evidence>
<dbReference type="PROSITE" id="PS50110">
    <property type="entry name" value="RESPONSE_REGULATORY"/>
    <property type="match status" value="1"/>
</dbReference>
<evidence type="ECO:0000313" key="6">
    <source>
        <dbReference type="EMBL" id="SDJ31001.1"/>
    </source>
</evidence>
<dbReference type="PROSITE" id="PS51832">
    <property type="entry name" value="HD_GYP"/>
    <property type="match status" value="1"/>
</dbReference>
<dbReference type="FunFam" id="1.10.3210.10:FF:000018">
    <property type="entry name" value="Two-component system response regulator"/>
    <property type="match status" value="1"/>
</dbReference>
<dbReference type="RefSeq" id="WP_200894942.1">
    <property type="nucleotide sequence ID" value="NZ_BJOA01000147.1"/>
</dbReference>
<evidence type="ECO:0000313" key="7">
    <source>
        <dbReference type="Proteomes" id="UP000182836"/>
    </source>
</evidence>
<dbReference type="InterPro" id="IPR052020">
    <property type="entry name" value="Cyclic_di-GMP/3'3'-cGAMP_PDE"/>
</dbReference>
<dbReference type="InterPro" id="IPR003607">
    <property type="entry name" value="HD/PDEase_dom"/>
</dbReference>
<keyword evidence="1" id="KW-0378">Hydrolase</keyword>
<evidence type="ECO:0000256" key="3">
    <source>
        <dbReference type="SAM" id="Coils"/>
    </source>
</evidence>
<dbReference type="PANTHER" id="PTHR45228">
    <property type="entry name" value="CYCLIC DI-GMP PHOSPHODIESTERASE TM_0186-RELATED"/>
    <property type="match status" value="1"/>
</dbReference>
<dbReference type="SUPFAM" id="SSF52172">
    <property type="entry name" value="CheY-like"/>
    <property type="match status" value="1"/>
</dbReference>
<gene>
    <name evidence="6" type="ORF">SAMN04487909_11594</name>
</gene>
<sequence length="374" mass="42578">MNLFSLVDNPAEMNVTLEQSTILVVDDEEYNLDVLEQLLLVKKYRIFSACTGADALMILESEDVDLILLDVMMPDMNGYEVLREIRALEERYIPVIMVTALDSKEDKIKALEEGSDDFLNKPIDKHELYARVHTLLRMRHYYKQMAVTKQRLENEVVRRTAELEKALQELQLLNNKLEDSHKEIVERLSSAAEFKDPETAAHIQRISYYCGVLARGMGMSEDKINLIVQASPMHDIGKIGVPDHILLKPGKLTLEEFEKMKEHTLIGHKILSGSDSPLLKLASEIALSHHEKYDGSGYPYGISGEDIPLSGRIVAVVDVFDALTSRRPYKEPFSNEKAYEIIHQGSGTHFDPRIVQLFFDNLSEIARIQSQHQD</sequence>
<dbReference type="AlphaFoldDB" id="A0A1G8SP81"/>
<keyword evidence="3" id="KW-0175">Coiled coil</keyword>
<dbReference type="InterPro" id="IPR037522">
    <property type="entry name" value="HD_GYP_dom"/>
</dbReference>
<keyword evidence="2" id="KW-0597">Phosphoprotein</keyword>
<name>A0A1G8SP81_ANEMI</name>
<dbReference type="InterPro" id="IPR011006">
    <property type="entry name" value="CheY-like_superfamily"/>
</dbReference>
<dbReference type="Gene3D" id="1.10.3210.10">
    <property type="entry name" value="Hypothetical protein af1432"/>
    <property type="match status" value="1"/>
</dbReference>
<evidence type="ECO:0000256" key="2">
    <source>
        <dbReference type="PROSITE-ProRule" id="PRU00169"/>
    </source>
</evidence>
<protein>
    <submittedName>
        <fullName evidence="6">Putative two-component system response regulator</fullName>
    </submittedName>
</protein>
<evidence type="ECO:0000259" key="5">
    <source>
        <dbReference type="PROSITE" id="PS51832"/>
    </source>
</evidence>
<dbReference type="SMART" id="SM00471">
    <property type="entry name" value="HDc"/>
    <property type="match status" value="1"/>
</dbReference>
<dbReference type="EMBL" id="FNED01000015">
    <property type="protein sequence ID" value="SDJ31001.1"/>
    <property type="molecule type" value="Genomic_DNA"/>
</dbReference>
<dbReference type="Gene3D" id="3.40.50.2300">
    <property type="match status" value="1"/>
</dbReference>
<accession>A0A1G8SP81</accession>
<feature type="modified residue" description="4-aspartylphosphate" evidence="2">
    <location>
        <position position="70"/>
    </location>
</feature>
<dbReference type="GO" id="GO:0004112">
    <property type="term" value="F:cyclic-nucleotide phosphodiesterase activity"/>
    <property type="evidence" value="ECO:0007669"/>
    <property type="project" value="UniProtKB-ARBA"/>
</dbReference>
<dbReference type="SMART" id="SM00448">
    <property type="entry name" value="REC"/>
    <property type="match status" value="1"/>
</dbReference>
<dbReference type="GO" id="GO:0009214">
    <property type="term" value="P:cyclic nucleotide catabolic process"/>
    <property type="evidence" value="ECO:0007669"/>
    <property type="project" value="UniProtKB-ARBA"/>
</dbReference>
<dbReference type="Proteomes" id="UP000182836">
    <property type="component" value="Unassembled WGS sequence"/>
</dbReference>
<dbReference type="Pfam" id="PF00072">
    <property type="entry name" value="Response_reg"/>
    <property type="match status" value="1"/>
</dbReference>
<dbReference type="Pfam" id="PF13487">
    <property type="entry name" value="HD_5"/>
    <property type="match status" value="1"/>
</dbReference>
<dbReference type="InterPro" id="IPR001789">
    <property type="entry name" value="Sig_transdc_resp-reg_receiver"/>
</dbReference>
<dbReference type="SUPFAM" id="SSF109604">
    <property type="entry name" value="HD-domain/PDEase-like"/>
    <property type="match status" value="1"/>
</dbReference>